<dbReference type="GO" id="GO:0003676">
    <property type="term" value="F:nucleic acid binding"/>
    <property type="evidence" value="ECO:0007669"/>
    <property type="project" value="InterPro"/>
</dbReference>
<feature type="compositionally biased region" description="Gly residues" evidence="8">
    <location>
        <begin position="542"/>
        <end position="592"/>
    </location>
</feature>
<dbReference type="Gene3D" id="3.40.50.300">
    <property type="entry name" value="P-loop containing nucleotide triphosphate hydrolases"/>
    <property type="match status" value="2"/>
</dbReference>
<evidence type="ECO:0000313" key="12">
    <source>
        <dbReference type="EMBL" id="GHP02373.1"/>
    </source>
</evidence>
<evidence type="ECO:0000256" key="8">
    <source>
        <dbReference type="SAM" id="MobiDB-lite"/>
    </source>
</evidence>
<feature type="domain" description="Helicase C-terminal" evidence="10">
    <location>
        <begin position="368"/>
        <end position="531"/>
    </location>
</feature>
<comment type="caution">
    <text evidence="12">The sequence shown here is derived from an EMBL/GenBank/DDBJ whole genome shotgun (WGS) entry which is preliminary data.</text>
</comment>
<feature type="compositionally biased region" description="Low complexity" evidence="8">
    <location>
        <begin position="54"/>
        <end position="72"/>
    </location>
</feature>
<evidence type="ECO:0000256" key="3">
    <source>
        <dbReference type="ARBA" id="ARBA00022801"/>
    </source>
</evidence>
<dbReference type="GO" id="GO:0005524">
    <property type="term" value="F:ATP binding"/>
    <property type="evidence" value="ECO:0007669"/>
    <property type="project" value="UniProtKB-KW"/>
</dbReference>
<evidence type="ECO:0000256" key="2">
    <source>
        <dbReference type="ARBA" id="ARBA00022741"/>
    </source>
</evidence>
<evidence type="ECO:0000259" key="10">
    <source>
        <dbReference type="PROSITE" id="PS51194"/>
    </source>
</evidence>
<evidence type="ECO:0000259" key="9">
    <source>
        <dbReference type="PROSITE" id="PS51192"/>
    </source>
</evidence>
<reference evidence="12" key="1">
    <citation type="submission" date="2020-10" db="EMBL/GenBank/DDBJ databases">
        <title>Unveiling of a novel bifunctional photoreceptor, Dualchrome1, isolated from a cosmopolitan green alga.</title>
        <authorList>
            <person name="Suzuki S."/>
            <person name="Kawachi M."/>
        </authorList>
    </citation>
    <scope>NUCLEOTIDE SEQUENCE</scope>
    <source>
        <strain evidence="12">NIES 2893</strain>
    </source>
</reference>
<dbReference type="OrthoDB" id="196131at2759"/>
<proteinExistence type="inferred from homology"/>
<keyword evidence="2 7" id="KW-0547">Nucleotide-binding</keyword>
<dbReference type="SUPFAM" id="SSF52540">
    <property type="entry name" value="P-loop containing nucleoside triphosphate hydrolases"/>
    <property type="match status" value="1"/>
</dbReference>
<feature type="region of interest" description="Disordered" evidence="8">
    <location>
        <begin position="1"/>
        <end position="75"/>
    </location>
</feature>
<name>A0A830H7T5_9CHLO</name>
<dbReference type="FunFam" id="3.40.50.300:FF:000008">
    <property type="entry name" value="ATP-dependent RNA helicase RhlB"/>
    <property type="match status" value="1"/>
</dbReference>
<dbReference type="PANTHER" id="PTHR47958">
    <property type="entry name" value="ATP-DEPENDENT RNA HELICASE DBP3"/>
    <property type="match status" value="1"/>
</dbReference>
<dbReference type="Pfam" id="PF00270">
    <property type="entry name" value="DEAD"/>
    <property type="match status" value="1"/>
</dbReference>
<dbReference type="SMART" id="SM00490">
    <property type="entry name" value="HELICc"/>
    <property type="match status" value="1"/>
</dbReference>
<dbReference type="EC" id="3.6.4.13" evidence="1"/>
<evidence type="ECO:0000313" key="13">
    <source>
        <dbReference type="Proteomes" id="UP000660262"/>
    </source>
</evidence>
<feature type="compositionally biased region" description="Basic and acidic residues" evidence="8">
    <location>
        <begin position="17"/>
        <end position="47"/>
    </location>
</feature>
<feature type="region of interest" description="Disordered" evidence="8">
    <location>
        <begin position="537"/>
        <end position="592"/>
    </location>
</feature>
<evidence type="ECO:0000256" key="5">
    <source>
        <dbReference type="ARBA" id="ARBA00022840"/>
    </source>
</evidence>
<evidence type="ECO:0000256" key="6">
    <source>
        <dbReference type="PROSITE-ProRule" id="PRU00552"/>
    </source>
</evidence>
<accession>A0A830H7T5</accession>
<evidence type="ECO:0000259" key="11">
    <source>
        <dbReference type="PROSITE" id="PS51195"/>
    </source>
</evidence>
<keyword evidence="5 7" id="KW-0067">ATP-binding</keyword>
<keyword evidence="13" id="KW-1185">Reference proteome</keyword>
<dbReference type="AlphaFoldDB" id="A0A830H7T5"/>
<dbReference type="PROSITE" id="PS00039">
    <property type="entry name" value="DEAD_ATP_HELICASE"/>
    <property type="match status" value="1"/>
</dbReference>
<dbReference type="InterPro" id="IPR011545">
    <property type="entry name" value="DEAD/DEAH_box_helicase_dom"/>
</dbReference>
<dbReference type="GO" id="GO:0016787">
    <property type="term" value="F:hydrolase activity"/>
    <property type="evidence" value="ECO:0007669"/>
    <property type="project" value="UniProtKB-KW"/>
</dbReference>
<feature type="compositionally biased region" description="Polar residues" evidence="8">
    <location>
        <begin position="1"/>
        <end position="13"/>
    </location>
</feature>
<dbReference type="CDD" id="cd18787">
    <property type="entry name" value="SF2_C_DEAD"/>
    <property type="match status" value="1"/>
</dbReference>
<organism evidence="12 13">
    <name type="scientific">Pycnococcus provasolii</name>
    <dbReference type="NCBI Taxonomy" id="41880"/>
    <lineage>
        <taxon>Eukaryota</taxon>
        <taxon>Viridiplantae</taxon>
        <taxon>Chlorophyta</taxon>
        <taxon>Pseudoscourfieldiophyceae</taxon>
        <taxon>Pseudoscourfieldiales</taxon>
        <taxon>Pycnococcaceae</taxon>
        <taxon>Pycnococcus</taxon>
    </lineage>
</organism>
<dbReference type="InterPro" id="IPR000629">
    <property type="entry name" value="RNA-helicase_DEAD-box_CS"/>
</dbReference>
<dbReference type="PROSITE" id="PS51194">
    <property type="entry name" value="HELICASE_CTER"/>
    <property type="match status" value="1"/>
</dbReference>
<dbReference type="InterPro" id="IPR014014">
    <property type="entry name" value="RNA_helicase_DEAD_Q_motif"/>
</dbReference>
<dbReference type="InterPro" id="IPR014001">
    <property type="entry name" value="Helicase_ATP-bd"/>
</dbReference>
<dbReference type="EMBL" id="BNJQ01000003">
    <property type="protein sequence ID" value="GHP02373.1"/>
    <property type="molecule type" value="Genomic_DNA"/>
</dbReference>
<evidence type="ECO:0000256" key="7">
    <source>
        <dbReference type="RuleBase" id="RU000492"/>
    </source>
</evidence>
<dbReference type="InterPro" id="IPR027417">
    <property type="entry name" value="P-loop_NTPase"/>
</dbReference>
<feature type="domain" description="DEAD-box RNA helicase Q" evidence="11">
    <location>
        <begin position="126"/>
        <end position="154"/>
    </location>
</feature>
<protein>
    <recommendedName>
        <fullName evidence="1">RNA helicase</fullName>
        <ecNumber evidence="1">3.6.4.13</ecNumber>
    </recommendedName>
</protein>
<dbReference type="GO" id="GO:0003724">
    <property type="term" value="F:RNA helicase activity"/>
    <property type="evidence" value="ECO:0007669"/>
    <property type="project" value="UniProtKB-EC"/>
</dbReference>
<keyword evidence="3 7" id="KW-0378">Hydrolase</keyword>
<feature type="domain" description="Helicase ATP-binding" evidence="9">
    <location>
        <begin position="157"/>
        <end position="353"/>
    </location>
</feature>
<comment type="similarity">
    <text evidence="7">Belongs to the DEAD box helicase family.</text>
</comment>
<sequence length="592" mass="64029">MSTSTMLNNNTDAPASPEDRAARKALKAERRAAKALKKEEKKSEKEEKKRKRSTSPPSDSDVDVDVTPSPSSENLKNLLASKLQKTLEKQDVAEAVVTKTAEVMTSAEYRKTHDIRVDSSVEEPFQTFEDANFQPPLYDALKKQGYLNPTPIQAQAWPVALNGRDLVAVAKTGSGKTCGFMMPALQRIVQEGVAPPPKGYRSQEGYWRTEAVEPSVLVLAPTRELAQQIGEEAVKFTGAAKARVVVLFGGAPKMEQMRAMAQGADVVVATPGRLEDFLYPKNGRDPLIRVHKAKYVVLDEADRMLDMGFEPSIKTILGECPPVGERQTLMFSATWPKAVQAIARKFTSPGHAQLFIGDSSQKLVCNPSVEQTVEFIREDAKMDRLVELMRQECGTTERAIVFAGTKRRCEDLNRELTRKGFRSAGAIHGDKLQWEREAALKHFKDGNRPLLVATDVAARGLDIPGVRAVFVYDFPGSTEDYVHRIGRTGRAGATGKAFCFFTRNNADNAKEFCNLLREAKVTIPEELAQLAAVSKGKKNSRYGGGGRGGGGFRGGRGGGGGGGGFRGGRGGGGGGGGNWRGGGGGGGGGRRW</sequence>
<dbReference type="Pfam" id="PF00271">
    <property type="entry name" value="Helicase_C"/>
    <property type="match status" value="1"/>
</dbReference>
<dbReference type="PROSITE" id="PS51195">
    <property type="entry name" value="Q_MOTIF"/>
    <property type="match status" value="1"/>
</dbReference>
<dbReference type="SMART" id="SM00487">
    <property type="entry name" value="DEXDc"/>
    <property type="match status" value="1"/>
</dbReference>
<feature type="short sequence motif" description="Q motif" evidence="6">
    <location>
        <begin position="126"/>
        <end position="154"/>
    </location>
</feature>
<dbReference type="InterPro" id="IPR001650">
    <property type="entry name" value="Helicase_C-like"/>
</dbReference>
<dbReference type="PROSITE" id="PS51192">
    <property type="entry name" value="HELICASE_ATP_BIND_1"/>
    <property type="match status" value="1"/>
</dbReference>
<keyword evidence="4 7" id="KW-0347">Helicase</keyword>
<evidence type="ECO:0000256" key="4">
    <source>
        <dbReference type="ARBA" id="ARBA00022806"/>
    </source>
</evidence>
<gene>
    <name evidence="12" type="ORF">PPROV_000113000</name>
</gene>
<dbReference type="Proteomes" id="UP000660262">
    <property type="component" value="Unassembled WGS sequence"/>
</dbReference>
<evidence type="ECO:0000256" key="1">
    <source>
        <dbReference type="ARBA" id="ARBA00012552"/>
    </source>
</evidence>